<keyword evidence="2" id="KW-0238">DNA-binding</keyword>
<dbReference type="AlphaFoldDB" id="A0A9D1SMZ5"/>
<dbReference type="PROSITE" id="PS01124">
    <property type="entry name" value="HTH_ARAC_FAMILY_2"/>
    <property type="match status" value="1"/>
</dbReference>
<comment type="caution">
    <text evidence="5">The sequence shown here is derived from an EMBL/GenBank/DDBJ whole genome shotgun (WGS) entry which is preliminary data.</text>
</comment>
<dbReference type="PANTHER" id="PTHR43280:SF2">
    <property type="entry name" value="HTH-TYPE TRANSCRIPTIONAL REGULATOR EXSA"/>
    <property type="match status" value="1"/>
</dbReference>
<protein>
    <submittedName>
        <fullName evidence="5">Helix-turn-helix transcriptional regulator</fullName>
    </submittedName>
</protein>
<sequence length="273" mass="31635">MEKDTVHLTKRSQPFSADLIEINSCKMKKESIELAQPPGMTAGEYTLFRSLSGNGSLLLDGKTFVLRAGDTVLLKTEQLKSCYTGTNWEFVQFRFLPFGEIPLFQEKEIYNIAPNHDEKLYLESMFYQKYSKYNYISATFCVLVHKLANTYRTNKKQYAQPDEKAIRFAVAYITEHLNESISIRELAEKLHLSERHFRQSFRKETGKSPKGYQQDARLSKCAYLLTTTTDPIQEISDDLGYYSPYQLSRDFKKKFGVSPSEYRHRTNGHSGDF</sequence>
<dbReference type="PANTHER" id="PTHR43280">
    <property type="entry name" value="ARAC-FAMILY TRANSCRIPTIONAL REGULATOR"/>
    <property type="match status" value="1"/>
</dbReference>
<evidence type="ECO:0000259" key="4">
    <source>
        <dbReference type="PROSITE" id="PS01124"/>
    </source>
</evidence>
<name>A0A9D1SMZ5_9FIRM</name>
<reference evidence="5" key="1">
    <citation type="submission" date="2020-10" db="EMBL/GenBank/DDBJ databases">
        <authorList>
            <person name="Gilroy R."/>
        </authorList>
    </citation>
    <scope>NUCLEOTIDE SEQUENCE</scope>
    <source>
        <strain evidence="5">CHK176-6737</strain>
    </source>
</reference>
<accession>A0A9D1SMZ5</accession>
<evidence type="ECO:0000313" key="6">
    <source>
        <dbReference type="Proteomes" id="UP000824125"/>
    </source>
</evidence>
<evidence type="ECO:0000313" key="5">
    <source>
        <dbReference type="EMBL" id="HIU68927.1"/>
    </source>
</evidence>
<dbReference type="GO" id="GO:0043565">
    <property type="term" value="F:sequence-specific DNA binding"/>
    <property type="evidence" value="ECO:0007669"/>
    <property type="project" value="InterPro"/>
</dbReference>
<keyword evidence="1" id="KW-0805">Transcription regulation</keyword>
<dbReference type="Proteomes" id="UP000824125">
    <property type="component" value="Unassembled WGS sequence"/>
</dbReference>
<feature type="domain" description="HTH araC/xylS-type" evidence="4">
    <location>
        <begin position="167"/>
        <end position="265"/>
    </location>
</feature>
<dbReference type="Gene3D" id="1.10.10.60">
    <property type="entry name" value="Homeodomain-like"/>
    <property type="match status" value="1"/>
</dbReference>
<keyword evidence="3" id="KW-0804">Transcription</keyword>
<dbReference type="EMBL" id="DVNM01000016">
    <property type="protein sequence ID" value="HIU68927.1"/>
    <property type="molecule type" value="Genomic_DNA"/>
</dbReference>
<dbReference type="SMART" id="SM00342">
    <property type="entry name" value="HTH_ARAC"/>
    <property type="match status" value="1"/>
</dbReference>
<evidence type="ECO:0000256" key="3">
    <source>
        <dbReference type="ARBA" id="ARBA00023163"/>
    </source>
</evidence>
<evidence type="ECO:0000256" key="1">
    <source>
        <dbReference type="ARBA" id="ARBA00023015"/>
    </source>
</evidence>
<dbReference type="SUPFAM" id="SSF46689">
    <property type="entry name" value="Homeodomain-like"/>
    <property type="match status" value="2"/>
</dbReference>
<dbReference type="InterPro" id="IPR009057">
    <property type="entry name" value="Homeodomain-like_sf"/>
</dbReference>
<proteinExistence type="predicted"/>
<organism evidence="5 6">
    <name type="scientific">Candidatus Scybalenecus merdavium</name>
    <dbReference type="NCBI Taxonomy" id="2840939"/>
    <lineage>
        <taxon>Bacteria</taxon>
        <taxon>Bacillati</taxon>
        <taxon>Bacillota</taxon>
        <taxon>Clostridia</taxon>
        <taxon>Eubacteriales</taxon>
        <taxon>Oscillospiraceae</taxon>
        <taxon>Oscillospiraceae incertae sedis</taxon>
        <taxon>Candidatus Scybalenecus</taxon>
    </lineage>
</organism>
<dbReference type="Pfam" id="PF12833">
    <property type="entry name" value="HTH_18"/>
    <property type="match status" value="1"/>
</dbReference>
<evidence type="ECO:0000256" key="2">
    <source>
        <dbReference type="ARBA" id="ARBA00023125"/>
    </source>
</evidence>
<dbReference type="InterPro" id="IPR018060">
    <property type="entry name" value="HTH_AraC"/>
</dbReference>
<gene>
    <name evidence="5" type="ORF">IAD23_03080</name>
</gene>
<reference evidence="5" key="2">
    <citation type="journal article" date="2021" name="PeerJ">
        <title>Extensive microbial diversity within the chicken gut microbiome revealed by metagenomics and culture.</title>
        <authorList>
            <person name="Gilroy R."/>
            <person name="Ravi A."/>
            <person name="Getino M."/>
            <person name="Pursley I."/>
            <person name="Horton D.L."/>
            <person name="Alikhan N.F."/>
            <person name="Baker D."/>
            <person name="Gharbi K."/>
            <person name="Hall N."/>
            <person name="Watson M."/>
            <person name="Adriaenssens E.M."/>
            <person name="Foster-Nyarko E."/>
            <person name="Jarju S."/>
            <person name="Secka A."/>
            <person name="Antonio M."/>
            <person name="Oren A."/>
            <person name="Chaudhuri R.R."/>
            <person name="La Ragione R."/>
            <person name="Hildebrand F."/>
            <person name="Pallen M.J."/>
        </authorList>
    </citation>
    <scope>NUCLEOTIDE SEQUENCE</scope>
    <source>
        <strain evidence="5">CHK176-6737</strain>
    </source>
</reference>
<dbReference type="GO" id="GO:0003700">
    <property type="term" value="F:DNA-binding transcription factor activity"/>
    <property type="evidence" value="ECO:0007669"/>
    <property type="project" value="InterPro"/>
</dbReference>